<dbReference type="EMBL" id="JABSTR010000007">
    <property type="protein sequence ID" value="KAH9376236.1"/>
    <property type="molecule type" value="Genomic_DNA"/>
</dbReference>
<sequence>MPDGPPRMKGASFDAVWELYSSEKFSLLKVGYKLNAKAVNPTSVERQNMKLALSVINPFVSNALATRGAATLLAFGLVGLPRPVAPRRSCDASGADVLGETSMASTAVSEVERVSEPDFVLEAVAAALGTAGTAVATGAVFCCCTGA</sequence>
<dbReference type="AlphaFoldDB" id="A0A9J6GPY0"/>
<dbReference type="Proteomes" id="UP000821853">
    <property type="component" value="Chromosome 5"/>
</dbReference>
<name>A0A9J6GPY0_HAELO</name>
<organism evidence="1 2">
    <name type="scientific">Haemaphysalis longicornis</name>
    <name type="common">Bush tick</name>
    <dbReference type="NCBI Taxonomy" id="44386"/>
    <lineage>
        <taxon>Eukaryota</taxon>
        <taxon>Metazoa</taxon>
        <taxon>Ecdysozoa</taxon>
        <taxon>Arthropoda</taxon>
        <taxon>Chelicerata</taxon>
        <taxon>Arachnida</taxon>
        <taxon>Acari</taxon>
        <taxon>Parasitiformes</taxon>
        <taxon>Ixodida</taxon>
        <taxon>Ixodoidea</taxon>
        <taxon>Ixodidae</taxon>
        <taxon>Haemaphysalinae</taxon>
        <taxon>Haemaphysalis</taxon>
    </lineage>
</organism>
<dbReference type="VEuPathDB" id="VectorBase:HLOH_053599"/>
<proteinExistence type="predicted"/>
<evidence type="ECO:0000313" key="1">
    <source>
        <dbReference type="EMBL" id="KAH9376236.1"/>
    </source>
</evidence>
<comment type="caution">
    <text evidence="1">The sequence shown here is derived from an EMBL/GenBank/DDBJ whole genome shotgun (WGS) entry which is preliminary data.</text>
</comment>
<reference evidence="1 2" key="1">
    <citation type="journal article" date="2020" name="Cell">
        <title>Large-Scale Comparative Analyses of Tick Genomes Elucidate Their Genetic Diversity and Vector Capacities.</title>
        <authorList>
            <consortium name="Tick Genome and Microbiome Consortium (TIGMIC)"/>
            <person name="Jia N."/>
            <person name="Wang J."/>
            <person name="Shi W."/>
            <person name="Du L."/>
            <person name="Sun Y."/>
            <person name="Zhan W."/>
            <person name="Jiang J.F."/>
            <person name="Wang Q."/>
            <person name="Zhang B."/>
            <person name="Ji P."/>
            <person name="Bell-Sakyi L."/>
            <person name="Cui X.M."/>
            <person name="Yuan T.T."/>
            <person name="Jiang B.G."/>
            <person name="Yang W.F."/>
            <person name="Lam T.T."/>
            <person name="Chang Q.C."/>
            <person name="Ding S.J."/>
            <person name="Wang X.J."/>
            <person name="Zhu J.G."/>
            <person name="Ruan X.D."/>
            <person name="Zhao L."/>
            <person name="Wei J.T."/>
            <person name="Ye R.Z."/>
            <person name="Que T.C."/>
            <person name="Du C.H."/>
            <person name="Zhou Y.H."/>
            <person name="Cheng J.X."/>
            <person name="Dai P.F."/>
            <person name="Guo W.B."/>
            <person name="Han X.H."/>
            <person name="Huang E.J."/>
            <person name="Li L.F."/>
            <person name="Wei W."/>
            <person name="Gao Y.C."/>
            <person name="Liu J.Z."/>
            <person name="Shao H.Z."/>
            <person name="Wang X."/>
            <person name="Wang C.C."/>
            <person name="Yang T.C."/>
            <person name="Huo Q.B."/>
            <person name="Li W."/>
            <person name="Chen H.Y."/>
            <person name="Chen S.E."/>
            <person name="Zhou L.G."/>
            <person name="Ni X.B."/>
            <person name="Tian J.H."/>
            <person name="Sheng Y."/>
            <person name="Liu T."/>
            <person name="Pan Y.S."/>
            <person name="Xia L.Y."/>
            <person name="Li J."/>
            <person name="Zhao F."/>
            <person name="Cao W.C."/>
        </authorList>
    </citation>
    <scope>NUCLEOTIDE SEQUENCE [LARGE SCALE GENOMIC DNA]</scope>
    <source>
        <strain evidence="1">HaeL-2018</strain>
    </source>
</reference>
<dbReference type="OrthoDB" id="6627680at2759"/>
<accession>A0A9J6GPY0</accession>
<keyword evidence="2" id="KW-1185">Reference proteome</keyword>
<gene>
    <name evidence="1" type="ORF">HPB48_014403</name>
</gene>
<evidence type="ECO:0000313" key="2">
    <source>
        <dbReference type="Proteomes" id="UP000821853"/>
    </source>
</evidence>
<protein>
    <submittedName>
        <fullName evidence="1">Uncharacterized protein</fullName>
    </submittedName>
</protein>